<dbReference type="Gene3D" id="3.40.50.620">
    <property type="entry name" value="HUPs"/>
    <property type="match status" value="2"/>
</dbReference>
<dbReference type="PRINTS" id="PR00984">
    <property type="entry name" value="TRNASYNTHILE"/>
</dbReference>
<dbReference type="HAMAP" id="MF_02002">
    <property type="entry name" value="Ile_tRNA_synth_type1"/>
    <property type="match status" value="1"/>
</dbReference>
<feature type="binding site" evidence="12">
    <location>
        <position position="587"/>
    </location>
    <ligand>
        <name>L-isoleucyl-5'-AMP</name>
        <dbReference type="ChEBI" id="CHEBI:178002"/>
    </ligand>
</feature>
<evidence type="ECO:0000256" key="8">
    <source>
        <dbReference type="ARBA" id="ARBA00022917"/>
    </source>
</evidence>
<gene>
    <name evidence="12" type="primary">ileS</name>
    <name evidence="17" type="ordered locus">Veis_2109</name>
</gene>
<comment type="similarity">
    <text evidence="1 12">Belongs to the class-I aminoacyl-tRNA synthetase family. IleS type 1 subfamily.</text>
</comment>
<evidence type="ECO:0000256" key="11">
    <source>
        <dbReference type="ARBA" id="ARBA00048359"/>
    </source>
</evidence>
<evidence type="ECO:0000259" key="16">
    <source>
        <dbReference type="Pfam" id="PF08264"/>
    </source>
</evidence>
<keyword evidence="7 12" id="KW-0067">ATP-binding</keyword>
<keyword evidence="2 12" id="KW-0963">Cytoplasm</keyword>
<keyword evidence="6 12" id="KW-0862">Zinc</keyword>
<evidence type="ECO:0000256" key="5">
    <source>
        <dbReference type="ARBA" id="ARBA00022741"/>
    </source>
</evidence>
<evidence type="ECO:0000256" key="2">
    <source>
        <dbReference type="ARBA" id="ARBA00022490"/>
    </source>
</evidence>
<protein>
    <recommendedName>
        <fullName evidence="12">Isoleucine--tRNA ligase</fullName>
        <ecNumber evidence="12">6.1.1.5</ecNumber>
    </recommendedName>
    <alternativeName>
        <fullName evidence="12">Isoleucyl-tRNA synthetase</fullName>
        <shortName evidence="12">IleRS</shortName>
    </alternativeName>
</protein>
<evidence type="ECO:0000256" key="1">
    <source>
        <dbReference type="ARBA" id="ARBA00006887"/>
    </source>
</evidence>
<dbReference type="SUPFAM" id="SSF50677">
    <property type="entry name" value="ValRS/IleRS/LeuRS editing domain"/>
    <property type="match status" value="1"/>
</dbReference>
<evidence type="ECO:0000313" key="18">
    <source>
        <dbReference type="Proteomes" id="UP000000374"/>
    </source>
</evidence>
<evidence type="ECO:0000256" key="6">
    <source>
        <dbReference type="ARBA" id="ARBA00022833"/>
    </source>
</evidence>
<dbReference type="InterPro" id="IPR009008">
    <property type="entry name" value="Val/Leu/Ile-tRNA-synth_edit"/>
</dbReference>
<dbReference type="SUPFAM" id="SSF47323">
    <property type="entry name" value="Anticodon-binding domain of a subclass of class I aminoacyl-tRNA synthetases"/>
    <property type="match status" value="1"/>
</dbReference>
<dbReference type="PROSITE" id="PS00178">
    <property type="entry name" value="AA_TRNA_LIGASE_I"/>
    <property type="match status" value="1"/>
</dbReference>
<dbReference type="InterPro" id="IPR009080">
    <property type="entry name" value="tRNAsynth_Ia_anticodon-bd"/>
</dbReference>
<comment type="subcellular location">
    <subcellularLocation>
        <location evidence="12">Cytoplasm</location>
    </subcellularLocation>
</comment>
<dbReference type="GO" id="GO:0004822">
    <property type="term" value="F:isoleucine-tRNA ligase activity"/>
    <property type="evidence" value="ECO:0007669"/>
    <property type="project" value="UniProtKB-UniRule"/>
</dbReference>
<name>A1WJQ1_VEREI</name>
<dbReference type="GO" id="GO:0006428">
    <property type="term" value="P:isoleucyl-tRNA aminoacylation"/>
    <property type="evidence" value="ECO:0007669"/>
    <property type="project" value="UniProtKB-UniRule"/>
</dbReference>
<keyword evidence="5 12" id="KW-0547">Nucleotide-binding</keyword>
<dbReference type="GO" id="GO:0008270">
    <property type="term" value="F:zinc ion binding"/>
    <property type="evidence" value="ECO:0007669"/>
    <property type="project" value="UniProtKB-UniRule"/>
</dbReference>
<dbReference type="RefSeq" id="WP_011809864.1">
    <property type="nucleotide sequence ID" value="NC_008786.1"/>
</dbReference>
<dbReference type="SUPFAM" id="SSF52374">
    <property type="entry name" value="Nucleotidylyl transferase"/>
    <property type="match status" value="1"/>
</dbReference>
<feature type="binding site" evidence="12">
    <location>
        <position position="928"/>
    </location>
    <ligand>
        <name>Zn(2+)</name>
        <dbReference type="ChEBI" id="CHEBI:29105"/>
    </ligand>
</feature>
<dbReference type="InterPro" id="IPR023585">
    <property type="entry name" value="Ile-tRNA-ligase_type1"/>
</dbReference>
<dbReference type="OrthoDB" id="9810365at2"/>
<evidence type="ECO:0000256" key="12">
    <source>
        <dbReference type="HAMAP-Rule" id="MF_02002"/>
    </source>
</evidence>
<comment type="domain">
    <text evidence="12">IleRS has two distinct active sites: one for aminoacylation and one for editing. The misactivated valine is translocated from the active site to the editing site, which sterically excludes the correctly activated isoleucine. The single editing site contains two valyl binding pockets, one specific for each substrate (Val-AMP or Val-tRNA(Ile)).</text>
</comment>
<dbReference type="InterPro" id="IPR002300">
    <property type="entry name" value="aa-tRNA-synth_Ia"/>
</dbReference>
<comment type="subunit">
    <text evidence="12">Monomer.</text>
</comment>
<feature type="region of interest" description="Disordered" evidence="13">
    <location>
        <begin position="1"/>
        <end position="25"/>
    </location>
</feature>
<dbReference type="STRING" id="391735.Veis_2109"/>
<keyword evidence="18" id="KW-1185">Reference proteome</keyword>
<dbReference type="Gene3D" id="3.90.740.10">
    <property type="entry name" value="Valyl/Leucyl/Isoleucyl-tRNA synthetase, editing domain"/>
    <property type="match status" value="1"/>
</dbReference>
<dbReference type="InterPro" id="IPR013155">
    <property type="entry name" value="M/V/L/I-tRNA-synth_anticd-bd"/>
</dbReference>
<dbReference type="eggNOG" id="COG0060">
    <property type="taxonomic scope" value="Bacteria"/>
</dbReference>
<feature type="binding site" evidence="12">
    <location>
        <position position="931"/>
    </location>
    <ligand>
        <name>Zn(2+)</name>
        <dbReference type="ChEBI" id="CHEBI:29105"/>
    </ligand>
</feature>
<dbReference type="Gene3D" id="1.10.730.20">
    <property type="match status" value="1"/>
</dbReference>
<dbReference type="PANTHER" id="PTHR42765:SF1">
    <property type="entry name" value="ISOLEUCINE--TRNA LIGASE, MITOCHONDRIAL"/>
    <property type="match status" value="1"/>
</dbReference>
<dbReference type="GeneID" id="76460682"/>
<feature type="domain" description="Methionyl/Valyl/Leucyl/Isoleucyl-tRNA synthetase anticodon-binding" evidence="16">
    <location>
        <begin position="711"/>
        <end position="860"/>
    </location>
</feature>
<keyword evidence="8 12" id="KW-0648">Protein biosynthesis</keyword>
<dbReference type="Proteomes" id="UP000000374">
    <property type="component" value="Chromosome"/>
</dbReference>
<accession>A1WJQ1</accession>
<dbReference type="InterPro" id="IPR050081">
    <property type="entry name" value="Ile-tRNA_ligase"/>
</dbReference>
<evidence type="ECO:0000256" key="13">
    <source>
        <dbReference type="SAM" id="MobiDB-lite"/>
    </source>
</evidence>
<feature type="binding site" evidence="12">
    <location>
        <position position="908"/>
    </location>
    <ligand>
        <name>Zn(2+)</name>
        <dbReference type="ChEBI" id="CHEBI:29105"/>
    </ligand>
</feature>
<evidence type="ECO:0000259" key="15">
    <source>
        <dbReference type="Pfam" id="PF06827"/>
    </source>
</evidence>
<dbReference type="KEGG" id="vei:Veis_2109"/>
<sequence>MSDNASATDYRSTLNLPDTPFPMRGDLPRREPGWVEEWNEKGIYQRLRDARRGAPKFILHDGPPYANGQIHMGHAVNKILKDMITKARQLEGFDALYVPGWDCHGLPIENAIEKMHGRQLSRDDMQTKSRAYATVQIAQQMADFQRLGVLGAWDNPYKTMNYANEAGEIRAFKRVIERGFLYRGLKPVHWCFDCGSSLAEFEIEYADKHSSTLDVAFKAHESARLAAAFGLPALAKDAFALVWTTTAWTIPANQALNLNPAISYALVDAGERILLVAESLVAGCLERYGLAGSVIATTLGKNLAGLPFEHPLHDVDAGYRRLAPVYLADYATADDGTGIVHCAPAYGLEDFHSCRAQGMALADILNPVQGNGSYAAEFPLFGGQPIWQAVPLIIEALRGAGRLLATCDISHSYPHCWRHKTPVIYRAAAQWFVRMDEGEGVFTKDKADKTLRQIALQAIEHTRFYPENGKARLHDMIASRPDWCISRQRSWGVPIPFFLHQDSGELHPRTMEILDQAASIVEQGGIEAWSRVTAQDILGAEDAQHYTKSTDILEVWFDSGSSFSHVLRGTHPDVRHDSGPEADLYLEGHDQHRGWFHSSLLLASALQGRAPYRGLLTHGFTVDSQGRKMSKSLGNGIEPQEINQRLGAEIIRLWVAASDYSGDIAGDEKILARVVDAYRRIRNTLRFLLANVSDFEPAQDSVPFGQMLEIDRYALTRAAELQAEVLAHYEIYEFHPVVAKLQLYCSEDLGGFYLDALKDRLYTTAPKSLARRSAQTALHRITHAMLRWMAPFLSFTAEEAWKLFGGSDSIFLETYGTIAAADAGLLAKWARIRQIRDAVNKEIEVLRANGQVGSSLQARLRLSAAPEDHALLASLGADLQFVFITSAVELLAGDDLQISVRPSTDSKCARCWHYRSDIGQDSAHPRLCGRCISNLYGSGEHREHA</sequence>
<dbReference type="CDD" id="cd07960">
    <property type="entry name" value="Anticodon_Ia_Ile_BEm"/>
    <property type="match status" value="1"/>
</dbReference>
<keyword evidence="4 12" id="KW-0479">Metal-binding</keyword>
<evidence type="ECO:0000256" key="9">
    <source>
        <dbReference type="ARBA" id="ARBA00023146"/>
    </source>
</evidence>
<keyword evidence="3 12" id="KW-0436">Ligase</keyword>
<dbReference type="GO" id="GO:0005524">
    <property type="term" value="F:ATP binding"/>
    <property type="evidence" value="ECO:0007669"/>
    <property type="project" value="UniProtKB-UniRule"/>
</dbReference>
<comment type="function">
    <text evidence="10 12">Catalyzes the attachment of isoleucine to tRNA(Ile). As IleRS can inadvertently accommodate and process structurally similar amino acids such as valine, to avoid such errors it has two additional distinct tRNA(Ile)-dependent editing activities. One activity is designated as 'pretransfer' editing and involves the hydrolysis of activated Val-AMP. The other activity is designated 'posttransfer' editing and involves deacylation of mischarged Val-tRNA(Ile).</text>
</comment>
<feature type="short sequence motif" description="'HIGH' region" evidence="12">
    <location>
        <begin position="64"/>
        <end position="74"/>
    </location>
</feature>
<evidence type="ECO:0000256" key="7">
    <source>
        <dbReference type="ARBA" id="ARBA00022840"/>
    </source>
</evidence>
<feature type="domain" description="Aminoacyl-tRNA synthetase class Ia" evidence="14">
    <location>
        <begin position="34"/>
        <end position="665"/>
    </location>
</feature>
<dbReference type="Pfam" id="PF00133">
    <property type="entry name" value="tRNA-synt_1"/>
    <property type="match status" value="1"/>
</dbReference>
<keyword evidence="9 12" id="KW-0030">Aminoacyl-tRNA synthetase</keyword>
<dbReference type="Pfam" id="PF06827">
    <property type="entry name" value="zf-FPG_IleRS"/>
    <property type="match status" value="1"/>
</dbReference>
<dbReference type="PANTHER" id="PTHR42765">
    <property type="entry name" value="SOLEUCYL-TRNA SYNTHETASE"/>
    <property type="match status" value="1"/>
</dbReference>
<reference evidence="18" key="1">
    <citation type="submission" date="2006-12" db="EMBL/GenBank/DDBJ databases">
        <title>Complete sequence of chromosome 1 of Verminephrobacter eiseniae EF01-2.</title>
        <authorList>
            <person name="Copeland A."/>
            <person name="Lucas S."/>
            <person name="Lapidus A."/>
            <person name="Barry K."/>
            <person name="Detter J.C."/>
            <person name="Glavina del Rio T."/>
            <person name="Dalin E."/>
            <person name="Tice H."/>
            <person name="Pitluck S."/>
            <person name="Chertkov O."/>
            <person name="Brettin T."/>
            <person name="Bruce D."/>
            <person name="Han C."/>
            <person name="Tapia R."/>
            <person name="Gilna P."/>
            <person name="Schmutz J."/>
            <person name="Larimer F."/>
            <person name="Land M."/>
            <person name="Hauser L."/>
            <person name="Kyrpides N."/>
            <person name="Kim E."/>
            <person name="Stahl D."/>
            <person name="Richardson P."/>
        </authorList>
    </citation>
    <scope>NUCLEOTIDE SEQUENCE [LARGE SCALE GENOMIC DNA]</scope>
    <source>
        <strain evidence="18">EF01-2</strain>
    </source>
</reference>
<dbReference type="InterPro" id="IPR014729">
    <property type="entry name" value="Rossmann-like_a/b/a_fold"/>
</dbReference>
<dbReference type="FunFam" id="3.40.50.620:FF:000042">
    <property type="entry name" value="Isoleucine--tRNA ligase"/>
    <property type="match status" value="1"/>
</dbReference>
<dbReference type="NCBIfam" id="TIGR00392">
    <property type="entry name" value="ileS"/>
    <property type="match status" value="1"/>
</dbReference>
<evidence type="ECO:0000313" key="17">
    <source>
        <dbReference type="EMBL" id="ABM57858.1"/>
    </source>
</evidence>
<feature type="binding site" evidence="12">
    <location>
        <position position="631"/>
    </location>
    <ligand>
        <name>ATP</name>
        <dbReference type="ChEBI" id="CHEBI:30616"/>
    </ligand>
</feature>
<dbReference type="InterPro" id="IPR002301">
    <property type="entry name" value="Ile-tRNA-ligase"/>
</dbReference>
<comment type="cofactor">
    <cofactor evidence="12">
        <name>Zn(2+)</name>
        <dbReference type="ChEBI" id="CHEBI:29105"/>
    </cofactor>
    <text evidence="12">Binds 1 zinc ion per subunit.</text>
</comment>
<dbReference type="EMBL" id="CP000542">
    <property type="protein sequence ID" value="ABM57858.1"/>
    <property type="molecule type" value="Genomic_DNA"/>
</dbReference>
<dbReference type="AlphaFoldDB" id="A1WJQ1"/>
<evidence type="ECO:0000259" key="14">
    <source>
        <dbReference type="Pfam" id="PF00133"/>
    </source>
</evidence>
<dbReference type="InterPro" id="IPR010663">
    <property type="entry name" value="Znf_FPG/IleRS"/>
</dbReference>
<dbReference type="InterPro" id="IPR001412">
    <property type="entry name" value="aa-tRNA-synth_I_CS"/>
</dbReference>
<feature type="short sequence motif" description="'KMSKS' region" evidence="12">
    <location>
        <begin position="628"/>
        <end position="632"/>
    </location>
</feature>
<dbReference type="GO" id="GO:0002161">
    <property type="term" value="F:aminoacyl-tRNA deacylase activity"/>
    <property type="evidence" value="ECO:0007669"/>
    <property type="project" value="InterPro"/>
</dbReference>
<proteinExistence type="inferred from homology"/>
<comment type="catalytic activity">
    <reaction evidence="11 12">
        <text>tRNA(Ile) + L-isoleucine + ATP = L-isoleucyl-tRNA(Ile) + AMP + diphosphate</text>
        <dbReference type="Rhea" id="RHEA:11060"/>
        <dbReference type="Rhea" id="RHEA-COMP:9666"/>
        <dbReference type="Rhea" id="RHEA-COMP:9695"/>
        <dbReference type="ChEBI" id="CHEBI:30616"/>
        <dbReference type="ChEBI" id="CHEBI:33019"/>
        <dbReference type="ChEBI" id="CHEBI:58045"/>
        <dbReference type="ChEBI" id="CHEBI:78442"/>
        <dbReference type="ChEBI" id="CHEBI:78528"/>
        <dbReference type="ChEBI" id="CHEBI:456215"/>
        <dbReference type="EC" id="6.1.1.5"/>
    </reaction>
</comment>
<dbReference type="GO" id="GO:0005829">
    <property type="term" value="C:cytosol"/>
    <property type="evidence" value="ECO:0007669"/>
    <property type="project" value="TreeGrafter"/>
</dbReference>
<evidence type="ECO:0000256" key="4">
    <source>
        <dbReference type="ARBA" id="ARBA00022723"/>
    </source>
</evidence>
<dbReference type="HOGENOM" id="CLU_001493_7_1_4"/>
<dbReference type="EC" id="6.1.1.5" evidence="12"/>
<feature type="compositionally biased region" description="Polar residues" evidence="13">
    <location>
        <begin position="1"/>
        <end position="16"/>
    </location>
</feature>
<dbReference type="GO" id="GO:0000049">
    <property type="term" value="F:tRNA binding"/>
    <property type="evidence" value="ECO:0007669"/>
    <property type="project" value="InterPro"/>
</dbReference>
<feature type="domain" description="Zinc finger FPG/IleRS-type" evidence="15">
    <location>
        <begin position="906"/>
        <end position="934"/>
    </location>
</feature>
<dbReference type="InterPro" id="IPR033708">
    <property type="entry name" value="Anticodon_Ile_BEm"/>
</dbReference>
<organism evidence="17 18">
    <name type="scientific">Verminephrobacter eiseniae (strain EF01-2)</name>
    <dbReference type="NCBI Taxonomy" id="391735"/>
    <lineage>
        <taxon>Bacteria</taxon>
        <taxon>Pseudomonadati</taxon>
        <taxon>Pseudomonadota</taxon>
        <taxon>Betaproteobacteria</taxon>
        <taxon>Burkholderiales</taxon>
        <taxon>Comamonadaceae</taxon>
        <taxon>Verminephrobacter</taxon>
    </lineage>
</organism>
<feature type="binding site" evidence="12">
    <location>
        <position position="911"/>
    </location>
    <ligand>
        <name>Zn(2+)</name>
        <dbReference type="ChEBI" id="CHEBI:29105"/>
    </ligand>
</feature>
<evidence type="ECO:0000256" key="10">
    <source>
        <dbReference type="ARBA" id="ARBA00025217"/>
    </source>
</evidence>
<dbReference type="Pfam" id="PF08264">
    <property type="entry name" value="Anticodon_1"/>
    <property type="match status" value="1"/>
</dbReference>
<evidence type="ECO:0000256" key="3">
    <source>
        <dbReference type="ARBA" id="ARBA00022598"/>
    </source>
</evidence>